<dbReference type="InterPro" id="IPR014729">
    <property type="entry name" value="Rossmann-like_a/b/a_fold"/>
</dbReference>
<evidence type="ECO:0000256" key="8">
    <source>
        <dbReference type="HAMAP-Rule" id="MF_01161"/>
    </source>
</evidence>
<evidence type="ECO:0000313" key="11">
    <source>
        <dbReference type="Proteomes" id="UP001519418"/>
    </source>
</evidence>
<dbReference type="InterPro" id="IPR012094">
    <property type="entry name" value="tRNA_Ile_lys_synt"/>
</dbReference>
<dbReference type="InterPro" id="IPR012796">
    <property type="entry name" value="Lysidine-tRNA-synth_C"/>
</dbReference>
<accession>A0ABS5QQX6</accession>
<keyword evidence="11" id="KW-1185">Reference proteome</keyword>
<dbReference type="Gene3D" id="3.40.50.620">
    <property type="entry name" value="HUPs"/>
    <property type="match status" value="1"/>
</dbReference>
<evidence type="ECO:0000259" key="9">
    <source>
        <dbReference type="SMART" id="SM00977"/>
    </source>
</evidence>
<feature type="domain" description="Lysidine-tRNA(Ile) synthetase C-terminal" evidence="9">
    <location>
        <begin position="386"/>
        <end position="462"/>
    </location>
</feature>
<comment type="domain">
    <text evidence="8">The N-terminal region contains the highly conserved SGGXDS motif, predicted to be a P-loop motif involved in ATP binding.</text>
</comment>
<evidence type="ECO:0000256" key="7">
    <source>
        <dbReference type="ARBA" id="ARBA00048539"/>
    </source>
</evidence>
<comment type="similarity">
    <text evidence="8">Belongs to the tRNA(Ile)-lysidine synthase family.</text>
</comment>
<gene>
    <name evidence="8 10" type="primary">tilS</name>
    <name evidence="10" type="ORF">G6R27_06095</name>
</gene>
<comment type="catalytic activity">
    <reaction evidence="7 8">
        <text>cytidine(34) in tRNA(Ile2) + L-lysine + ATP = lysidine(34) in tRNA(Ile2) + AMP + diphosphate + H(+)</text>
        <dbReference type="Rhea" id="RHEA:43744"/>
        <dbReference type="Rhea" id="RHEA-COMP:10625"/>
        <dbReference type="Rhea" id="RHEA-COMP:10670"/>
        <dbReference type="ChEBI" id="CHEBI:15378"/>
        <dbReference type="ChEBI" id="CHEBI:30616"/>
        <dbReference type="ChEBI" id="CHEBI:32551"/>
        <dbReference type="ChEBI" id="CHEBI:33019"/>
        <dbReference type="ChEBI" id="CHEBI:82748"/>
        <dbReference type="ChEBI" id="CHEBI:83665"/>
        <dbReference type="ChEBI" id="CHEBI:456215"/>
        <dbReference type="EC" id="6.3.4.19"/>
    </reaction>
</comment>
<dbReference type="Pfam" id="PF01171">
    <property type="entry name" value="ATP_bind_3"/>
    <property type="match status" value="1"/>
</dbReference>
<comment type="subcellular location">
    <subcellularLocation>
        <location evidence="1 8">Cytoplasm</location>
    </subcellularLocation>
</comment>
<dbReference type="SUPFAM" id="SSF56037">
    <property type="entry name" value="PheT/TilS domain"/>
    <property type="match status" value="1"/>
</dbReference>
<evidence type="ECO:0000256" key="2">
    <source>
        <dbReference type="ARBA" id="ARBA00022490"/>
    </source>
</evidence>
<keyword evidence="2 8" id="KW-0963">Cytoplasm</keyword>
<keyword evidence="5 8" id="KW-0547">Nucleotide-binding</keyword>
<comment type="function">
    <text evidence="8">Ligates lysine onto the cytidine present at position 34 of the AUA codon-specific tRNA(Ile) that contains the anticodon CAU, in an ATP-dependent manner. Cytidine is converted to lysidine, thus changing the amino acid specificity of the tRNA from methionine to isoleucine.</text>
</comment>
<dbReference type="HAMAP" id="MF_01161">
    <property type="entry name" value="tRNA_Ile_lys_synt"/>
    <property type="match status" value="1"/>
</dbReference>
<proteinExistence type="inferred from homology"/>
<dbReference type="RefSeq" id="WP_213820185.1">
    <property type="nucleotide sequence ID" value="NZ_JAAMFI010000004.1"/>
</dbReference>
<evidence type="ECO:0000256" key="1">
    <source>
        <dbReference type="ARBA" id="ARBA00004496"/>
    </source>
</evidence>
<keyword evidence="3 8" id="KW-0436">Ligase</keyword>
<sequence length="467" mass="53751">MEKVIGPTIEKIKQHFLTTKTASYTKKEAAEGRITVHPKLVVACSGGLDSTVLLDSLSRYFPEATLLVAHVNYRLRQESDGDAAFVRSLCACRGVAFFEKVVDLSGEESGVEDKARKIRYDFFESIREEQAADAILLAQHRDDQVETVLLQMIRGGFYQQKAGMALIREHYLRPFLTLSKADLRYYAEKRGLAWREDRTNQDATYTGRNRLRQDVLPALRTINQRADEHLLQVADQLEKNDALLRRLAEKHQLLFEADFTKVDRELWPFCLRLLAESAGLYEVGDQQLRGMLHLMDSPQKSQGKVDLKHDFVARRSYHQIRISKNALEKKKSDEKFVNDRQQAGSLVLELDQWYFLDDLAFQVQGSPRQSSGLNRLFLPADVALPLRVERAKAADKIPLKKGRKSLRRLLIDEKIPAEERSKTYLLKDREKNVLAVFLGQKSWYYTGNWPKGRPSGKQCLVWRIEEN</sequence>
<comment type="caution">
    <text evidence="10">The sequence shown here is derived from an EMBL/GenBank/DDBJ whole genome shotgun (WGS) entry which is preliminary data.</text>
</comment>
<evidence type="ECO:0000313" key="10">
    <source>
        <dbReference type="EMBL" id="MBS9335598.1"/>
    </source>
</evidence>
<evidence type="ECO:0000256" key="3">
    <source>
        <dbReference type="ARBA" id="ARBA00022598"/>
    </source>
</evidence>
<dbReference type="GO" id="GO:0032267">
    <property type="term" value="F:tRNA(Ile)-lysidine synthase activity"/>
    <property type="evidence" value="ECO:0007669"/>
    <property type="project" value="UniProtKB-EC"/>
</dbReference>
<dbReference type="CDD" id="cd01992">
    <property type="entry name" value="TilS_N"/>
    <property type="match status" value="1"/>
</dbReference>
<evidence type="ECO:0000256" key="5">
    <source>
        <dbReference type="ARBA" id="ARBA00022741"/>
    </source>
</evidence>
<dbReference type="NCBIfam" id="TIGR02432">
    <property type="entry name" value="lysidine_TilS_N"/>
    <property type="match status" value="1"/>
</dbReference>
<keyword evidence="4 8" id="KW-0819">tRNA processing</keyword>
<dbReference type="PANTHER" id="PTHR43033">
    <property type="entry name" value="TRNA(ILE)-LYSIDINE SYNTHASE-RELATED"/>
    <property type="match status" value="1"/>
</dbReference>
<dbReference type="InterPro" id="IPR012795">
    <property type="entry name" value="tRNA_Ile_lys_synt_N"/>
</dbReference>
<protein>
    <recommendedName>
        <fullName evidence="8">tRNA(Ile)-lysidine synthase</fullName>
        <ecNumber evidence="8">6.3.4.19</ecNumber>
    </recommendedName>
    <alternativeName>
        <fullName evidence="8">tRNA(Ile)-2-lysyl-cytidine synthase</fullName>
    </alternativeName>
    <alternativeName>
        <fullName evidence="8">tRNA(Ile)-lysidine synthetase</fullName>
    </alternativeName>
</protein>
<reference evidence="10 11" key="1">
    <citation type="submission" date="2020-02" db="EMBL/GenBank/DDBJ databases">
        <title>Fructobacillus sp. isolated from paper mulberry of Taiwan.</title>
        <authorList>
            <person name="Lin S.-T."/>
        </authorList>
    </citation>
    <scope>NUCLEOTIDE SEQUENCE [LARGE SCALE GENOMIC DNA]</scope>
    <source>
        <strain evidence="10 11">M1-10</strain>
    </source>
</reference>
<dbReference type="EMBL" id="JAAMFI010000004">
    <property type="protein sequence ID" value="MBS9335598.1"/>
    <property type="molecule type" value="Genomic_DNA"/>
</dbReference>
<dbReference type="SMART" id="SM00977">
    <property type="entry name" value="TilS_C"/>
    <property type="match status" value="1"/>
</dbReference>
<dbReference type="PANTHER" id="PTHR43033:SF1">
    <property type="entry name" value="TRNA(ILE)-LYSIDINE SYNTHASE-RELATED"/>
    <property type="match status" value="1"/>
</dbReference>
<organism evidence="10 11">
    <name type="scientific">Fructobacillus papyriferae</name>
    <dbReference type="NCBI Taxonomy" id="2713171"/>
    <lineage>
        <taxon>Bacteria</taxon>
        <taxon>Bacillati</taxon>
        <taxon>Bacillota</taxon>
        <taxon>Bacilli</taxon>
        <taxon>Lactobacillales</taxon>
        <taxon>Lactobacillaceae</taxon>
        <taxon>Fructobacillus</taxon>
    </lineage>
</organism>
<dbReference type="EC" id="6.3.4.19" evidence="8"/>
<name>A0ABS5QQX6_9LACO</name>
<dbReference type="NCBIfam" id="TIGR02433">
    <property type="entry name" value="lysidine_TilS_C"/>
    <property type="match status" value="1"/>
</dbReference>
<evidence type="ECO:0000256" key="6">
    <source>
        <dbReference type="ARBA" id="ARBA00022840"/>
    </source>
</evidence>
<dbReference type="Proteomes" id="UP001519418">
    <property type="component" value="Unassembled WGS sequence"/>
</dbReference>
<dbReference type="SUPFAM" id="SSF52402">
    <property type="entry name" value="Adenine nucleotide alpha hydrolases-like"/>
    <property type="match status" value="1"/>
</dbReference>
<evidence type="ECO:0000256" key="4">
    <source>
        <dbReference type="ARBA" id="ARBA00022694"/>
    </source>
</evidence>
<dbReference type="InterPro" id="IPR011063">
    <property type="entry name" value="TilS/TtcA_N"/>
</dbReference>
<keyword evidence="6 8" id="KW-0067">ATP-binding</keyword>
<feature type="binding site" evidence="8">
    <location>
        <begin position="45"/>
        <end position="50"/>
    </location>
    <ligand>
        <name>ATP</name>
        <dbReference type="ChEBI" id="CHEBI:30616"/>
    </ligand>
</feature>